<dbReference type="EMBL" id="LS974202">
    <property type="protein sequence ID" value="SSC12552.1"/>
    <property type="molecule type" value="Genomic_DNA"/>
</dbReference>
<evidence type="ECO:0000256" key="7">
    <source>
        <dbReference type="ARBA" id="ARBA00022967"/>
    </source>
</evidence>
<keyword evidence="11" id="KW-1185">Reference proteome</keyword>
<evidence type="ECO:0000256" key="8">
    <source>
        <dbReference type="ARBA" id="ARBA00023136"/>
    </source>
</evidence>
<dbReference type="FunFam" id="3.40.50.300:FF:000127">
    <property type="entry name" value="Ribose import ATP-binding protein RbsA"/>
    <property type="match status" value="1"/>
</dbReference>
<feature type="domain" description="ABC transporter" evidence="9">
    <location>
        <begin position="258"/>
        <end position="499"/>
    </location>
</feature>
<accession>A0A7Z7LF57</accession>
<dbReference type="PANTHER" id="PTHR43790">
    <property type="entry name" value="CARBOHYDRATE TRANSPORT ATP-BINDING PROTEIN MG119-RELATED"/>
    <property type="match status" value="1"/>
</dbReference>
<dbReference type="CDD" id="cd03215">
    <property type="entry name" value="ABC_Carb_Monos_II"/>
    <property type="match status" value="1"/>
</dbReference>
<evidence type="ECO:0000259" key="9">
    <source>
        <dbReference type="PROSITE" id="PS50893"/>
    </source>
</evidence>
<dbReference type="CDD" id="cd03216">
    <property type="entry name" value="ABC_Carb_Monos_I"/>
    <property type="match status" value="1"/>
</dbReference>
<protein>
    <submittedName>
        <fullName evidence="10">Ribose import ATP-binding protein RbsA 1</fullName>
        <ecNumber evidence="10">3.6.3.17</ecNumber>
    </submittedName>
</protein>
<dbReference type="SUPFAM" id="SSF52540">
    <property type="entry name" value="P-loop containing nucleoside triphosphate hydrolases"/>
    <property type="match status" value="2"/>
</dbReference>
<keyword evidence="10" id="KW-0378">Hydrolase</keyword>
<dbReference type="Pfam" id="PF00005">
    <property type="entry name" value="ABC_tran"/>
    <property type="match status" value="2"/>
</dbReference>
<dbReference type="PANTHER" id="PTHR43790:SF9">
    <property type="entry name" value="GALACTOFURANOSE TRANSPORTER ATP-BINDING PROTEIN YTFR"/>
    <property type="match status" value="1"/>
</dbReference>
<dbReference type="GO" id="GO:0005524">
    <property type="term" value="F:ATP binding"/>
    <property type="evidence" value="ECO:0007669"/>
    <property type="project" value="UniProtKB-KW"/>
</dbReference>
<dbReference type="InterPro" id="IPR027417">
    <property type="entry name" value="P-loop_NTPase"/>
</dbReference>
<dbReference type="SMART" id="SM00382">
    <property type="entry name" value="AAA"/>
    <property type="match status" value="2"/>
</dbReference>
<dbReference type="EC" id="3.6.3.17" evidence="10"/>
<dbReference type="Proteomes" id="UP000250796">
    <property type="component" value="Chromosome MESINF"/>
</dbReference>
<dbReference type="InterPro" id="IPR003593">
    <property type="entry name" value="AAA+_ATPase"/>
</dbReference>
<keyword evidence="3" id="KW-1003">Cell membrane</keyword>
<dbReference type="PROSITE" id="PS00211">
    <property type="entry name" value="ABC_TRANSPORTER_1"/>
    <property type="match status" value="1"/>
</dbReference>
<evidence type="ECO:0000256" key="2">
    <source>
        <dbReference type="ARBA" id="ARBA00022448"/>
    </source>
</evidence>
<dbReference type="InterPro" id="IPR050107">
    <property type="entry name" value="ABC_carbohydrate_import_ATPase"/>
</dbReference>
<dbReference type="InterPro" id="IPR003439">
    <property type="entry name" value="ABC_transporter-like_ATP-bd"/>
</dbReference>
<reference evidence="10 11" key="1">
    <citation type="submission" date="2017-01" db="EMBL/GenBank/DDBJ databases">
        <authorList>
            <person name="Erauso G."/>
        </authorList>
    </citation>
    <scope>NUCLEOTIDE SEQUENCE [LARGE SCALE GENOMIC DNA]</scope>
    <source>
        <strain evidence="10">MESINF1</strain>
    </source>
</reference>
<evidence type="ECO:0000256" key="4">
    <source>
        <dbReference type="ARBA" id="ARBA00022737"/>
    </source>
</evidence>
<dbReference type="GO" id="GO:0016887">
    <property type="term" value="F:ATP hydrolysis activity"/>
    <property type="evidence" value="ECO:0007669"/>
    <property type="project" value="InterPro"/>
</dbReference>
<evidence type="ECO:0000313" key="10">
    <source>
        <dbReference type="EMBL" id="SSC12552.1"/>
    </source>
</evidence>
<keyword evidence="5" id="KW-0547">Nucleotide-binding</keyword>
<keyword evidence="2" id="KW-0813">Transport</keyword>
<organism evidence="10 11">
    <name type="scientific">Mesotoga infera</name>
    <dbReference type="NCBI Taxonomy" id="1236046"/>
    <lineage>
        <taxon>Bacteria</taxon>
        <taxon>Thermotogati</taxon>
        <taxon>Thermotogota</taxon>
        <taxon>Thermotogae</taxon>
        <taxon>Kosmotogales</taxon>
        <taxon>Kosmotogaceae</taxon>
        <taxon>Mesotoga</taxon>
    </lineage>
</organism>
<keyword evidence="6 10" id="KW-0067">ATP-binding</keyword>
<dbReference type="PROSITE" id="PS50893">
    <property type="entry name" value="ABC_TRANSPORTER_2"/>
    <property type="match status" value="2"/>
</dbReference>
<evidence type="ECO:0000256" key="1">
    <source>
        <dbReference type="ARBA" id="ARBA00004202"/>
    </source>
</evidence>
<evidence type="ECO:0000256" key="3">
    <source>
        <dbReference type="ARBA" id="ARBA00022475"/>
    </source>
</evidence>
<keyword evidence="4" id="KW-0677">Repeat</keyword>
<sequence>MNKSLLNMKGITKRFPGILALDSVDFDVPKGEIRAIVGKNGAGKSTLIKILTGIYTPDSGSVEIEGKHFSHITPDVMYSEGIQAIYQENDLVSYFTVGESIMLNNEPRGTVRAFIDRRDMNEKAHQLLLGKIGIDIDPRKLIRDLSVSEKQLVQIAKALVREPKIMIFDEPTAPLSAKEIDKLFEIIRGLRSHGITIIYISHRFEEIFEIADSITIMRDGKKIVDLNLKETNEDEIISHMTGGNMQIASRSEGEKRKVSDEIMLEVEDLETERINKISFLLYKGEVLGLFGAEGAGQVELVRAFYGLLPKKGKIKLNGKETHIRKPTDAIRKGIGYVPRDRKEESLVRTFTLAENITLSHLNAFSPVGFVNKKSELEIADQMIKDLAISTRSAKTVVSFLSGGNQQKVAIARWLAFPLKILILDYPTMGVDVQAKLEIYRLLKKISSEGTSIIIITPEYEEIKMLCDRVMILKDGQHRVTLDVKDIDEDILLKNAIGSSGSVVS</sequence>
<evidence type="ECO:0000313" key="11">
    <source>
        <dbReference type="Proteomes" id="UP000250796"/>
    </source>
</evidence>
<dbReference type="RefSeq" id="WP_169698855.1">
    <property type="nucleotide sequence ID" value="NZ_LS974202.1"/>
</dbReference>
<comment type="subcellular location">
    <subcellularLocation>
        <location evidence="1">Cell membrane</location>
        <topology evidence="1">Peripheral membrane protein</topology>
    </subcellularLocation>
</comment>
<evidence type="ECO:0000256" key="6">
    <source>
        <dbReference type="ARBA" id="ARBA00022840"/>
    </source>
</evidence>
<evidence type="ECO:0000256" key="5">
    <source>
        <dbReference type="ARBA" id="ARBA00022741"/>
    </source>
</evidence>
<dbReference type="GO" id="GO:0005886">
    <property type="term" value="C:plasma membrane"/>
    <property type="evidence" value="ECO:0007669"/>
    <property type="project" value="UniProtKB-SubCell"/>
</dbReference>
<gene>
    <name evidence="10" type="primary">rbsA</name>
    <name evidence="10" type="ORF">MESINF_1108</name>
</gene>
<dbReference type="AlphaFoldDB" id="A0A7Z7LF57"/>
<proteinExistence type="predicted"/>
<dbReference type="InterPro" id="IPR017871">
    <property type="entry name" value="ABC_transporter-like_CS"/>
</dbReference>
<keyword evidence="7" id="KW-1278">Translocase</keyword>
<name>A0A7Z7LF57_9BACT</name>
<dbReference type="Gene3D" id="3.40.50.300">
    <property type="entry name" value="P-loop containing nucleotide triphosphate hydrolases"/>
    <property type="match status" value="2"/>
</dbReference>
<dbReference type="KEGG" id="minf:MESINF_1108"/>
<keyword evidence="8" id="KW-0472">Membrane</keyword>
<feature type="domain" description="ABC transporter" evidence="9">
    <location>
        <begin position="6"/>
        <end position="244"/>
    </location>
</feature>